<dbReference type="Proteomes" id="UP000289703">
    <property type="component" value="Unassembled WGS sequence"/>
</dbReference>
<feature type="transmembrane region" description="Helical" evidence="11">
    <location>
        <begin position="336"/>
        <end position="356"/>
    </location>
</feature>
<evidence type="ECO:0000256" key="13">
    <source>
        <dbReference type="SAM" id="SignalP"/>
    </source>
</evidence>
<feature type="signal peptide" evidence="13">
    <location>
        <begin position="1"/>
        <end position="22"/>
    </location>
</feature>
<dbReference type="InterPro" id="IPR035908">
    <property type="entry name" value="F0_ATP_A_sf"/>
</dbReference>
<keyword evidence="6 11" id="KW-0375">Hydrogen ion transport</keyword>
<gene>
    <name evidence="11 14" type="primary">atpB</name>
    <name evidence="14" type="ORF">EO244_08075</name>
</gene>
<dbReference type="OrthoDB" id="9809130at2"/>
<feature type="transmembrane region" description="Helical" evidence="11">
    <location>
        <begin position="133"/>
        <end position="151"/>
    </location>
</feature>
<sequence>MKHIHRLLLIAFFFTCLTPAFASVSDEQQHETHQESHKKEKFEPGNFIMDHIADAYDWHVFSYGDFHFTAPLPVIVYSQHSGFHIFMSSNFHHGHSSYKGFELAKEGEYRGKVVELVDGHQVRPFDISMTKNVVAMLISMLFLLLIFISVAKTYTRRKGQEPKGLQAFLEPIIVFVIDEIAKPAIGEKKYKKFVPFLLTIFFFIWLNNMMGLVPFLPGGANVTGNITITMVLALFTFIITTINGNKNYWKHIFNTPGVPWWLKFPVPLMPLVELMGVFTKPFVLMVRLFANITAGHMIVLAFISLIFIFGEMNPALGMGTSVVSVFFVIFMDVLELLVALIQAYVFTLLSALYFGMAVEEHH</sequence>
<keyword evidence="4 11" id="KW-0138">CF(0)</keyword>
<dbReference type="Gene3D" id="1.20.120.220">
    <property type="entry name" value="ATP synthase, F0 complex, subunit A"/>
    <property type="match status" value="1"/>
</dbReference>
<keyword evidence="9 11" id="KW-0472">Membrane</keyword>
<evidence type="ECO:0000256" key="6">
    <source>
        <dbReference type="ARBA" id="ARBA00022781"/>
    </source>
</evidence>
<keyword evidence="11" id="KW-1003">Cell membrane</keyword>
<comment type="caution">
    <text evidence="14">The sequence shown here is derived from an EMBL/GenBank/DDBJ whole genome shotgun (WGS) entry which is preliminary data.</text>
</comment>
<evidence type="ECO:0000313" key="14">
    <source>
        <dbReference type="EMBL" id="RXQ94999.1"/>
    </source>
</evidence>
<feature type="transmembrane region" description="Helical" evidence="11">
    <location>
        <begin position="222"/>
        <end position="242"/>
    </location>
</feature>
<dbReference type="GO" id="GO:0005886">
    <property type="term" value="C:plasma membrane"/>
    <property type="evidence" value="ECO:0007669"/>
    <property type="project" value="UniProtKB-SubCell"/>
</dbReference>
<keyword evidence="8 11" id="KW-0406">Ion transport</keyword>
<evidence type="ECO:0000313" key="15">
    <source>
        <dbReference type="Proteomes" id="UP000289703"/>
    </source>
</evidence>
<accession>A0A4Q1JMV0</accession>
<keyword evidence="10 11" id="KW-0066">ATP synthesis</keyword>
<feature type="transmembrane region" description="Helical" evidence="11">
    <location>
        <begin position="288"/>
        <end position="309"/>
    </location>
</feature>
<evidence type="ECO:0000256" key="10">
    <source>
        <dbReference type="ARBA" id="ARBA00023310"/>
    </source>
</evidence>
<dbReference type="PRINTS" id="PR00123">
    <property type="entry name" value="ATPASEA"/>
</dbReference>
<reference evidence="14 15" key="1">
    <citation type="submission" date="2019-01" db="EMBL/GenBank/DDBJ databases">
        <title>Ancylomarina salipaludis sp. nov., isolated from a salt marsh.</title>
        <authorList>
            <person name="Yoon J.-H."/>
        </authorList>
    </citation>
    <scope>NUCLEOTIDE SEQUENCE [LARGE SCALE GENOMIC DNA]</scope>
    <source>
        <strain evidence="14 15">SHSM-M15</strain>
    </source>
</reference>
<dbReference type="PANTHER" id="PTHR11410">
    <property type="entry name" value="ATP SYNTHASE SUBUNIT A"/>
    <property type="match status" value="1"/>
</dbReference>
<evidence type="ECO:0000256" key="9">
    <source>
        <dbReference type="ARBA" id="ARBA00023136"/>
    </source>
</evidence>
<evidence type="ECO:0000256" key="12">
    <source>
        <dbReference type="RuleBase" id="RU000483"/>
    </source>
</evidence>
<comment type="subcellular location">
    <subcellularLocation>
        <location evidence="11 12">Cell membrane</location>
        <topology evidence="11 12">Multi-pass membrane protein</topology>
    </subcellularLocation>
    <subcellularLocation>
        <location evidence="1">Membrane</location>
        <topology evidence="1">Multi-pass membrane protein</topology>
    </subcellularLocation>
</comment>
<dbReference type="RefSeq" id="WP_129254157.1">
    <property type="nucleotide sequence ID" value="NZ_SAXA01000006.1"/>
</dbReference>
<keyword evidence="5 11" id="KW-0812">Transmembrane</keyword>
<feature type="chain" id="PRO_5020316234" description="ATP synthase subunit a" evidence="13">
    <location>
        <begin position="23"/>
        <end position="362"/>
    </location>
</feature>
<dbReference type="AlphaFoldDB" id="A0A4Q1JMV0"/>
<evidence type="ECO:0000256" key="3">
    <source>
        <dbReference type="ARBA" id="ARBA00022448"/>
    </source>
</evidence>
<dbReference type="SUPFAM" id="SSF81336">
    <property type="entry name" value="F1F0 ATP synthase subunit A"/>
    <property type="match status" value="1"/>
</dbReference>
<dbReference type="NCBIfam" id="TIGR01131">
    <property type="entry name" value="ATP_synt_6_or_A"/>
    <property type="match status" value="1"/>
</dbReference>
<dbReference type="PANTHER" id="PTHR11410:SF0">
    <property type="entry name" value="ATP SYNTHASE SUBUNIT A"/>
    <property type="match status" value="1"/>
</dbReference>
<dbReference type="GO" id="GO:0045259">
    <property type="term" value="C:proton-transporting ATP synthase complex"/>
    <property type="evidence" value="ECO:0007669"/>
    <property type="project" value="UniProtKB-KW"/>
</dbReference>
<evidence type="ECO:0000256" key="8">
    <source>
        <dbReference type="ARBA" id="ARBA00023065"/>
    </source>
</evidence>
<dbReference type="InterPro" id="IPR000568">
    <property type="entry name" value="ATP_synth_F0_asu"/>
</dbReference>
<evidence type="ECO:0000256" key="2">
    <source>
        <dbReference type="ARBA" id="ARBA00006810"/>
    </source>
</evidence>
<dbReference type="CDD" id="cd00310">
    <property type="entry name" value="ATP-synt_Fo_a_6"/>
    <property type="match status" value="1"/>
</dbReference>
<evidence type="ECO:0000256" key="7">
    <source>
        <dbReference type="ARBA" id="ARBA00022989"/>
    </source>
</evidence>
<keyword evidence="3 11" id="KW-0813">Transport</keyword>
<dbReference type="InterPro" id="IPR045083">
    <property type="entry name" value="ATP_synth_F0_asu_bact/mt"/>
</dbReference>
<dbReference type="GO" id="GO:0046933">
    <property type="term" value="F:proton-transporting ATP synthase activity, rotational mechanism"/>
    <property type="evidence" value="ECO:0007669"/>
    <property type="project" value="UniProtKB-UniRule"/>
</dbReference>
<organism evidence="14 15">
    <name type="scientific">Ancylomarina salipaludis</name>
    <dbReference type="NCBI Taxonomy" id="2501299"/>
    <lineage>
        <taxon>Bacteria</taxon>
        <taxon>Pseudomonadati</taxon>
        <taxon>Bacteroidota</taxon>
        <taxon>Bacteroidia</taxon>
        <taxon>Marinilabiliales</taxon>
        <taxon>Marinifilaceae</taxon>
        <taxon>Ancylomarina</taxon>
    </lineage>
</organism>
<feature type="transmembrane region" description="Helical" evidence="11">
    <location>
        <begin position="315"/>
        <end position="331"/>
    </location>
</feature>
<dbReference type="Pfam" id="PF00119">
    <property type="entry name" value="ATP-synt_A"/>
    <property type="match status" value="1"/>
</dbReference>
<dbReference type="HAMAP" id="MF_01393">
    <property type="entry name" value="ATP_synth_a_bact"/>
    <property type="match status" value="1"/>
</dbReference>
<name>A0A4Q1JMV0_9BACT</name>
<evidence type="ECO:0000256" key="4">
    <source>
        <dbReference type="ARBA" id="ARBA00022547"/>
    </source>
</evidence>
<keyword evidence="13" id="KW-0732">Signal</keyword>
<proteinExistence type="inferred from homology"/>
<dbReference type="EMBL" id="SAXA01000006">
    <property type="protein sequence ID" value="RXQ94999.1"/>
    <property type="molecule type" value="Genomic_DNA"/>
</dbReference>
<comment type="function">
    <text evidence="11 12">Key component of the proton channel; it plays a direct role in the translocation of protons across the membrane.</text>
</comment>
<feature type="transmembrane region" description="Helical" evidence="11">
    <location>
        <begin position="193"/>
        <end position="216"/>
    </location>
</feature>
<evidence type="ECO:0000256" key="11">
    <source>
        <dbReference type="HAMAP-Rule" id="MF_01393"/>
    </source>
</evidence>
<evidence type="ECO:0000256" key="1">
    <source>
        <dbReference type="ARBA" id="ARBA00004141"/>
    </source>
</evidence>
<comment type="similarity">
    <text evidence="2 11 12">Belongs to the ATPase A chain family.</text>
</comment>
<keyword evidence="15" id="KW-1185">Reference proteome</keyword>
<protein>
    <recommendedName>
        <fullName evidence="11 12">ATP synthase subunit a</fullName>
    </recommendedName>
    <alternativeName>
        <fullName evidence="11">ATP synthase F0 sector subunit a</fullName>
    </alternativeName>
    <alternativeName>
        <fullName evidence="11">F-ATPase subunit 6</fullName>
    </alternativeName>
</protein>
<evidence type="ECO:0000256" key="5">
    <source>
        <dbReference type="ARBA" id="ARBA00022692"/>
    </source>
</evidence>
<keyword evidence="7 11" id="KW-1133">Transmembrane helix</keyword>